<keyword evidence="7" id="KW-0902">Two-component regulatory system</keyword>
<evidence type="ECO:0000259" key="9">
    <source>
        <dbReference type="PROSITE" id="PS50109"/>
    </source>
</evidence>
<dbReference type="AlphaFoldDB" id="A0A5C7SR85"/>
<dbReference type="Pfam" id="PF02518">
    <property type="entry name" value="HATPase_c"/>
    <property type="match status" value="1"/>
</dbReference>
<dbReference type="SMART" id="SM00388">
    <property type="entry name" value="HisKA"/>
    <property type="match status" value="1"/>
</dbReference>
<feature type="transmembrane region" description="Helical" evidence="8">
    <location>
        <begin position="42"/>
        <end position="59"/>
    </location>
</feature>
<evidence type="ECO:0000256" key="6">
    <source>
        <dbReference type="ARBA" id="ARBA00022840"/>
    </source>
</evidence>
<feature type="transmembrane region" description="Helical" evidence="8">
    <location>
        <begin position="187"/>
        <end position="207"/>
    </location>
</feature>
<feature type="transmembrane region" description="Helical" evidence="8">
    <location>
        <begin position="121"/>
        <end position="142"/>
    </location>
</feature>
<keyword evidence="3" id="KW-0808">Transferase</keyword>
<dbReference type="CDD" id="cd00082">
    <property type="entry name" value="HisKA"/>
    <property type="match status" value="1"/>
</dbReference>
<dbReference type="EC" id="2.7.13.3" evidence="2"/>
<dbReference type="Proteomes" id="UP000321192">
    <property type="component" value="Unassembled WGS sequence"/>
</dbReference>
<feature type="transmembrane region" description="Helical" evidence="8">
    <location>
        <begin position="100"/>
        <end position="115"/>
    </location>
</feature>
<accession>A0A5C7SR85</accession>
<keyword evidence="8" id="KW-0812">Transmembrane</keyword>
<proteinExistence type="predicted"/>
<dbReference type="GO" id="GO:0007234">
    <property type="term" value="P:osmosensory signaling via phosphorelay pathway"/>
    <property type="evidence" value="ECO:0007669"/>
    <property type="project" value="TreeGrafter"/>
</dbReference>
<keyword evidence="8" id="KW-0472">Membrane</keyword>
<keyword evidence="8" id="KW-1133">Transmembrane helix</keyword>
<feature type="transmembrane region" description="Helical" evidence="8">
    <location>
        <begin position="149"/>
        <end position="167"/>
    </location>
</feature>
<dbReference type="InterPro" id="IPR003594">
    <property type="entry name" value="HATPase_dom"/>
</dbReference>
<dbReference type="SMART" id="SM00387">
    <property type="entry name" value="HATPase_c"/>
    <property type="match status" value="1"/>
</dbReference>
<dbReference type="EMBL" id="SSFD01000153">
    <property type="protein sequence ID" value="TXH85211.1"/>
    <property type="molecule type" value="Genomic_DNA"/>
</dbReference>
<dbReference type="InterPro" id="IPR050351">
    <property type="entry name" value="BphY/WalK/GraS-like"/>
</dbReference>
<evidence type="ECO:0000313" key="10">
    <source>
        <dbReference type="EMBL" id="TXH85211.1"/>
    </source>
</evidence>
<comment type="caution">
    <text evidence="10">The sequence shown here is derived from an EMBL/GenBank/DDBJ whole genome shotgun (WGS) entry which is preliminary data.</text>
</comment>
<feature type="transmembrane region" description="Helical" evidence="8">
    <location>
        <begin position="65"/>
        <end position="88"/>
    </location>
</feature>
<dbReference type="InterPro" id="IPR036097">
    <property type="entry name" value="HisK_dim/P_sf"/>
</dbReference>
<gene>
    <name evidence="10" type="ORF">E6Q80_10040</name>
</gene>
<evidence type="ECO:0000256" key="7">
    <source>
        <dbReference type="ARBA" id="ARBA00023012"/>
    </source>
</evidence>
<comment type="catalytic activity">
    <reaction evidence="1">
        <text>ATP + protein L-histidine = ADP + protein N-phospho-L-histidine.</text>
        <dbReference type="EC" id="2.7.13.3"/>
    </reaction>
</comment>
<dbReference type="PANTHER" id="PTHR42878">
    <property type="entry name" value="TWO-COMPONENT HISTIDINE KINASE"/>
    <property type="match status" value="1"/>
</dbReference>
<dbReference type="Pfam" id="PF00512">
    <property type="entry name" value="HisKA"/>
    <property type="match status" value="1"/>
</dbReference>
<dbReference type="SUPFAM" id="SSF47384">
    <property type="entry name" value="Homodimeric domain of signal transducing histidine kinase"/>
    <property type="match status" value="1"/>
</dbReference>
<keyword evidence="5 10" id="KW-0418">Kinase</keyword>
<dbReference type="RefSeq" id="WP_276658566.1">
    <property type="nucleotide sequence ID" value="NZ_SSFD01000153.1"/>
</dbReference>
<evidence type="ECO:0000256" key="4">
    <source>
        <dbReference type="ARBA" id="ARBA00022741"/>
    </source>
</evidence>
<feature type="transmembrane region" description="Helical" evidence="8">
    <location>
        <begin position="12"/>
        <end position="30"/>
    </location>
</feature>
<feature type="domain" description="Histidine kinase" evidence="9">
    <location>
        <begin position="236"/>
        <end position="451"/>
    </location>
</feature>
<evidence type="ECO:0000256" key="2">
    <source>
        <dbReference type="ARBA" id="ARBA00012438"/>
    </source>
</evidence>
<evidence type="ECO:0000313" key="11">
    <source>
        <dbReference type="Proteomes" id="UP000321192"/>
    </source>
</evidence>
<sequence length="456" mass="50094">MSSFLELDILTFLRLLVIGNLVAMVMVFAYRSPGNHAAPIRFFVLARLCQSMAFLLISLRGQIPLWLSAHVGNPFLLVGFAFEILALARLCDSQPHKERLLMLWALGCSTLYWILDSTPTRLVTITSLAAALIVGTGGLHLLGSSRQSMLKTLTGSIYLGYAPILVLRGYLAQTDTISVMTVHTIQSVVYLIQFSLLLAGTVGFLLLMKEADDQLLRESEQRERQRRTLQSNFIDMLTHELRAALAVVKISSSSLKRQLTDQPPEVSRRVENIGRATDSMSAIVDRCIELERLDRGEQSIHLSECVLLDVVADLDVVCGPDSPRLVIQLNDTDAVLADRHLLEVALGNLIDNALKYAVPGTPITIRCEAEPRDGQAGFRLSVDNQVEAGTAPGTEQVFVRYFRGSNAHDVSGTGLGLYLTRELARLQGGEAEYRPDGAGRVSFSIWLPAPSPEAAR</sequence>
<keyword evidence="4" id="KW-0547">Nucleotide-binding</keyword>
<dbReference type="Gene3D" id="1.10.287.130">
    <property type="match status" value="1"/>
</dbReference>
<dbReference type="Gene3D" id="3.30.565.10">
    <property type="entry name" value="Histidine kinase-like ATPase, C-terminal domain"/>
    <property type="match status" value="1"/>
</dbReference>
<dbReference type="GO" id="GO:0000155">
    <property type="term" value="F:phosphorelay sensor kinase activity"/>
    <property type="evidence" value="ECO:0007669"/>
    <property type="project" value="InterPro"/>
</dbReference>
<evidence type="ECO:0000256" key="8">
    <source>
        <dbReference type="SAM" id="Phobius"/>
    </source>
</evidence>
<dbReference type="InterPro" id="IPR005467">
    <property type="entry name" value="His_kinase_dom"/>
</dbReference>
<dbReference type="PROSITE" id="PS50109">
    <property type="entry name" value="HIS_KIN"/>
    <property type="match status" value="1"/>
</dbReference>
<evidence type="ECO:0000256" key="1">
    <source>
        <dbReference type="ARBA" id="ARBA00000085"/>
    </source>
</evidence>
<dbReference type="GO" id="GO:0005524">
    <property type="term" value="F:ATP binding"/>
    <property type="evidence" value="ECO:0007669"/>
    <property type="project" value="UniProtKB-KW"/>
</dbReference>
<keyword evidence="6" id="KW-0067">ATP-binding</keyword>
<dbReference type="PANTHER" id="PTHR42878:SF7">
    <property type="entry name" value="SENSOR HISTIDINE KINASE GLRK"/>
    <property type="match status" value="1"/>
</dbReference>
<dbReference type="InterPro" id="IPR036890">
    <property type="entry name" value="HATPase_C_sf"/>
</dbReference>
<reference evidence="10 11" key="1">
    <citation type="submission" date="2018-09" db="EMBL/GenBank/DDBJ databases">
        <title>Metagenome Assembled Genomes from an Advanced Water Purification Facility.</title>
        <authorList>
            <person name="Stamps B.W."/>
            <person name="Spear J.R."/>
        </authorList>
    </citation>
    <scope>NUCLEOTIDE SEQUENCE [LARGE SCALE GENOMIC DNA]</scope>
    <source>
        <strain evidence="10">Bin_27_1</strain>
    </source>
</reference>
<name>A0A5C7SR85_THASP</name>
<dbReference type="CDD" id="cd00075">
    <property type="entry name" value="HATPase"/>
    <property type="match status" value="1"/>
</dbReference>
<evidence type="ECO:0000256" key="5">
    <source>
        <dbReference type="ARBA" id="ARBA00022777"/>
    </source>
</evidence>
<protein>
    <recommendedName>
        <fullName evidence="2">histidine kinase</fullName>
        <ecNumber evidence="2">2.7.13.3</ecNumber>
    </recommendedName>
</protein>
<dbReference type="GO" id="GO:0030295">
    <property type="term" value="F:protein kinase activator activity"/>
    <property type="evidence" value="ECO:0007669"/>
    <property type="project" value="TreeGrafter"/>
</dbReference>
<dbReference type="SUPFAM" id="SSF55874">
    <property type="entry name" value="ATPase domain of HSP90 chaperone/DNA topoisomerase II/histidine kinase"/>
    <property type="match status" value="1"/>
</dbReference>
<evidence type="ECO:0000256" key="3">
    <source>
        <dbReference type="ARBA" id="ARBA00022679"/>
    </source>
</evidence>
<organism evidence="10 11">
    <name type="scientific">Thauera aminoaromatica</name>
    <dbReference type="NCBI Taxonomy" id="164330"/>
    <lineage>
        <taxon>Bacteria</taxon>
        <taxon>Pseudomonadati</taxon>
        <taxon>Pseudomonadota</taxon>
        <taxon>Betaproteobacteria</taxon>
        <taxon>Rhodocyclales</taxon>
        <taxon>Zoogloeaceae</taxon>
        <taxon>Thauera</taxon>
    </lineage>
</organism>
<dbReference type="GO" id="GO:0000156">
    <property type="term" value="F:phosphorelay response regulator activity"/>
    <property type="evidence" value="ECO:0007669"/>
    <property type="project" value="TreeGrafter"/>
</dbReference>
<dbReference type="InterPro" id="IPR003661">
    <property type="entry name" value="HisK_dim/P_dom"/>
</dbReference>